<protein>
    <submittedName>
        <fullName evidence="1">Uncharacterized protein</fullName>
    </submittedName>
</protein>
<proteinExistence type="predicted"/>
<evidence type="ECO:0000313" key="1">
    <source>
        <dbReference type="EMBL" id="QBK87424.1"/>
    </source>
</evidence>
<gene>
    <name evidence="1" type="ORF">LCMAC201_03340</name>
</gene>
<accession>A0A481YY02</accession>
<reference evidence="1" key="1">
    <citation type="journal article" date="2019" name="MBio">
        <title>Virus Genomes from Deep Sea Sediments Expand the Ocean Megavirome and Support Independent Origins of Viral Gigantism.</title>
        <authorList>
            <person name="Backstrom D."/>
            <person name="Yutin N."/>
            <person name="Jorgensen S.L."/>
            <person name="Dharamshi J."/>
            <person name="Homa F."/>
            <person name="Zaremba-Niedwiedzka K."/>
            <person name="Spang A."/>
            <person name="Wolf Y.I."/>
            <person name="Koonin E.V."/>
            <person name="Ettema T.J."/>
        </authorList>
    </citation>
    <scope>NUCLEOTIDE SEQUENCE</scope>
</reference>
<dbReference type="EMBL" id="MK500351">
    <property type="protein sequence ID" value="QBK87424.1"/>
    <property type="molecule type" value="Genomic_DNA"/>
</dbReference>
<name>A0A481YY02_9VIRU</name>
<sequence>MNQVNQSNSDTQPKYYVECSDSEKQGTVNQTPVKLCTELTVYSLSIEHSIGRSYSDTTFFGTFISKQLLLNYLRKLVIQELHEYLENLEDPSERDYFHENEKEEYWQRVEKVFDEVETTGVGTDDDWYGCYFGQTFEIRVDKSTVSMDHPQN</sequence>
<organism evidence="1">
    <name type="scientific">Marseillevirus LCMAC201</name>
    <dbReference type="NCBI Taxonomy" id="2506605"/>
    <lineage>
        <taxon>Viruses</taxon>
        <taxon>Varidnaviria</taxon>
        <taxon>Bamfordvirae</taxon>
        <taxon>Nucleocytoviricota</taxon>
        <taxon>Megaviricetes</taxon>
        <taxon>Pimascovirales</taxon>
        <taxon>Pimascovirales incertae sedis</taxon>
        <taxon>Marseilleviridae</taxon>
    </lineage>
</organism>